<dbReference type="AlphaFoldDB" id="A0A645JDN4"/>
<reference evidence="1" key="1">
    <citation type="submission" date="2019-08" db="EMBL/GenBank/DDBJ databases">
        <authorList>
            <person name="Kucharzyk K."/>
            <person name="Murdoch R.W."/>
            <person name="Higgins S."/>
            <person name="Loffler F."/>
        </authorList>
    </citation>
    <scope>NUCLEOTIDE SEQUENCE</scope>
</reference>
<sequence>MNVRPTSMATVRAPITSGVSVSGLAKYSSALIISLERSFIAVTSSSFSKSSGLAFTLSAIASNSSAMLIKSCASACCSAVNSVFSTCADVEGDVAGAESLPPQAAMLSVIASAIISTSNFFISKSSVFCWVV</sequence>
<organism evidence="1">
    <name type="scientific">bioreactor metagenome</name>
    <dbReference type="NCBI Taxonomy" id="1076179"/>
    <lineage>
        <taxon>unclassified sequences</taxon>
        <taxon>metagenomes</taxon>
        <taxon>ecological metagenomes</taxon>
    </lineage>
</organism>
<name>A0A645JDN4_9ZZZZ</name>
<gene>
    <name evidence="1" type="ORF">SDC9_205367</name>
</gene>
<evidence type="ECO:0000313" key="1">
    <source>
        <dbReference type="EMBL" id="MPN57673.1"/>
    </source>
</evidence>
<proteinExistence type="predicted"/>
<accession>A0A645JDN4</accession>
<protein>
    <submittedName>
        <fullName evidence="1">Uncharacterized protein</fullName>
    </submittedName>
</protein>
<comment type="caution">
    <text evidence="1">The sequence shown here is derived from an EMBL/GenBank/DDBJ whole genome shotgun (WGS) entry which is preliminary data.</text>
</comment>
<dbReference type="EMBL" id="VSSQ01129498">
    <property type="protein sequence ID" value="MPN57673.1"/>
    <property type="molecule type" value="Genomic_DNA"/>
</dbReference>